<keyword evidence="7" id="KW-0460">Magnesium</keyword>
<dbReference type="KEGG" id="mmab:HQ865_18930"/>
<dbReference type="UniPathway" id="UPA00053">
    <property type="reaction ID" value="UER00088"/>
</dbReference>
<organism evidence="8 9">
    <name type="scientific">Mucilaginibacter mali</name>
    <dbReference type="NCBI Taxonomy" id="2740462"/>
    <lineage>
        <taxon>Bacteria</taxon>
        <taxon>Pseudomonadati</taxon>
        <taxon>Bacteroidota</taxon>
        <taxon>Sphingobacteriia</taxon>
        <taxon>Sphingobacteriales</taxon>
        <taxon>Sphingobacteriaceae</taxon>
        <taxon>Mucilaginibacter</taxon>
    </lineage>
</organism>
<dbReference type="NCBIfam" id="NF010555">
    <property type="entry name" value="PRK13949.1"/>
    <property type="match status" value="1"/>
</dbReference>
<sequence length="174" mass="19365">MSNTSDNISRIFLVGYMGCGKTTMGKKLASRLGYAFIDLDHVLEAQAGKTITQYFADHGEAAFRELESSVLKDTVYPDKAVVSTGGGLPCFFDNMDWMKAHGKVVYIKLNAKTLAGRLENNKDDRPILRHKHGDELVAFIDEKLAEREPFYSRANVIADGLSLTAERLDQLLHP</sequence>
<dbReference type="PRINTS" id="PR01100">
    <property type="entry name" value="SHIKIMTKNASE"/>
</dbReference>
<evidence type="ECO:0000256" key="7">
    <source>
        <dbReference type="HAMAP-Rule" id="MF_00109"/>
    </source>
</evidence>
<dbReference type="GO" id="GO:0000287">
    <property type="term" value="F:magnesium ion binding"/>
    <property type="evidence" value="ECO:0007669"/>
    <property type="project" value="UniProtKB-UniRule"/>
</dbReference>
<dbReference type="InterPro" id="IPR000623">
    <property type="entry name" value="Shikimate_kinase/TSH1"/>
</dbReference>
<comment type="subunit">
    <text evidence="7">Monomer.</text>
</comment>
<keyword evidence="5 7" id="KW-0067">ATP-binding</keyword>
<keyword evidence="1 7" id="KW-0028">Amino-acid biosynthesis</keyword>
<dbReference type="GO" id="GO:0008652">
    <property type="term" value="P:amino acid biosynthetic process"/>
    <property type="evidence" value="ECO:0007669"/>
    <property type="project" value="UniProtKB-KW"/>
</dbReference>
<comment type="catalytic activity">
    <reaction evidence="7">
        <text>shikimate + ATP = 3-phosphoshikimate + ADP + H(+)</text>
        <dbReference type="Rhea" id="RHEA:13121"/>
        <dbReference type="ChEBI" id="CHEBI:15378"/>
        <dbReference type="ChEBI" id="CHEBI:30616"/>
        <dbReference type="ChEBI" id="CHEBI:36208"/>
        <dbReference type="ChEBI" id="CHEBI:145989"/>
        <dbReference type="ChEBI" id="CHEBI:456216"/>
        <dbReference type="EC" id="2.7.1.71"/>
    </reaction>
</comment>
<dbReference type="GO" id="GO:0005524">
    <property type="term" value="F:ATP binding"/>
    <property type="evidence" value="ECO:0007669"/>
    <property type="project" value="UniProtKB-UniRule"/>
</dbReference>
<dbReference type="InterPro" id="IPR027417">
    <property type="entry name" value="P-loop_NTPase"/>
</dbReference>
<keyword evidence="7" id="KW-0479">Metal-binding</keyword>
<feature type="binding site" evidence="7">
    <location>
        <position position="147"/>
    </location>
    <ligand>
        <name>substrate</name>
    </ligand>
</feature>
<comment type="pathway">
    <text evidence="7">Metabolic intermediate biosynthesis; chorismate biosynthesis; chorismate from D-erythrose 4-phosphate and phosphoenolpyruvate: step 5/7.</text>
</comment>
<evidence type="ECO:0000313" key="9">
    <source>
        <dbReference type="Proteomes" id="UP000505355"/>
    </source>
</evidence>
<dbReference type="GO" id="GO:0005829">
    <property type="term" value="C:cytosol"/>
    <property type="evidence" value="ECO:0007669"/>
    <property type="project" value="TreeGrafter"/>
</dbReference>
<dbReference type="SUPFAM" id="SSF52540">
    <property type="entry name" value="P-loop containing nucleoside triphosphate hydrolases"/>
    <property type="match status" value="1"/>
</dbReference>
<dbReference type="Pfam" id="PF01202">
    <property type="entry name" value="SKI"/>
    <property type="match status" value="1"/>
</dbReference>
<keyword evidence="6 7" id="KW-0057">Aromatic amino acid biosynthesis</keyword>
<dbReference type="PANTHER" id="PTHR21087:SF16">
    <property type="entry name" value="SHIKIMATE KINASE 1, CHLOROPLASTIC"/>
    <property type="match status" value="1"/>
</dbReference>
<dbReference type="GO" id="GO:0009073">
    <property type="term" value="P:aromatic amino acid family biosynthetic process"/>
    <property type="evidence" value="ECO:0007669"/>
    <property type="project" value="UniProtKB-KW"/>
</dbReference>
<feature type="binding site" evidence="7">
    <location>
        <position position="22"/>
    </location>
    <ligand>
        <name>Mg(2+)</name>
        <dbReference type="ChEBI" id="CHEBI:18420"/>
    </ligand>
</feature>
<feature type="binding site" evidence="7">
    <location>
        <position position="40"/>
    </location>
    <ligand>
        <name>substrate</name>
    </ligand>
</feature>
<dbReference type="EC" id="2.7.1.71" evidence="7"/>
<evidence type="ECO:0000256" key="3">
    <source>
        <dbReference type="ARBA" id="ARBA00022741"/>
    </source>
</evidence>
<feature type="binding site" evidence="7">
    <location>
        <position position="86"/>
    </location>
    <ligand>
        <name>substrate</name>
    </ligand>
</feature>
<dbReference type="InterPro" id="IPR031322">
    <property type="entry name" value="Shikimate/glucono_kinase"/>
</dbReference>
<evidence type="ECO:0000313" key="8">
    <source>
        <dbReference type="EMBL" id="QKJ31753.1"/>
    </source>
</evidence>
<dbReference type="RefSeq" id="WP_173416412.1">
    <property type="nucleotide sequence ID" value="NZ_CP054139.1"/>
</dbReference>
<comment type="subcellular location">
    <subcellularLocation>
        <location evidence="7">Cytoplasm</location>
    </subcellularLocation>
</comment>
<dbReference type="HAMAP" id="MF_00109">
    <property type="entry name" value="Shikimate_kinase"/>
    <property type="match status" value="1"/>
</dbReference>
<accession>A0A7D4TPF4</accession>
<feature type="binding site" evidence="7">
    <location>
        <position position="125"/>
    </location>
    <ligand>
        <name>ATP</name>
        <dbReference type="ChEBI" id="CHEBI:30616"/>
    </ligand>
</feature>
<dbReference type="EMBL" id="CP054139">
    <property type="protein sequence ID" value="QKJ31753.1"/>
    <property type="molecule type" value="Genomic_DNA"/>
</dbReference>
<evidence type="ECO:0000256" key="1">
    <source>
        <dbReference type="ARBA" id="ARBA00022605"/>
    </source>
</evidence>
<comment type="similarity">
    <text evidence="7">Belongs to the shikimate kinase family.</text>
</comment>
<feature type="binding site" evidence="7">
    <location>
        <begin position="18"/>
        <end position="23"/>
    </location>
    <ligand>
        <name>ATP</name>
        <dbReference type="ChEBI" id="CHEBI:30616"/>
    </ligand>
</feature>
<protein>
    <recommendedName>
        <fullName evidence="7">Shikimate kinase</fullName>
        <shortName evidence="7">SK</shortName>
        <ecNumber evidence="7">2.7.1.71</ecNumber>
    </recommendedName>
</protein>
<evidence type="ECO:0000256" key="2">
    <source>
        <dbReference type="ARBA" id="ARBA00022679"/>
    </source>
</evidence>
<evidence type="ECO:0000256" key="5">
    <source>
        <dbReference type="ARBA" id="ARBA00022840"/>
    </source>
</evidence>
<comment type="function">
    <text evidence="7">Catalyzes the specific phosphorylation of the 3-hydroxyl group of shikimic acid using ATP as a cosubstrate.</text>
</comment>
<gene>
    <name evidence="7" type="primary">aroK</name>
    <name evidence="8" type="ORF">HQ865_18930</name>
</gene>
<evidence type="ECO:0000256" key="6">
    <source>
        <dbReference type="ARBA" id="ARBA00023141"/>
    </source>
</evidence>
<dbReference type="Proteomes" id="UP000505355">
    <property type="component" value="Chromosome"/>
</dbReference>
<keyword evidence="9" id="KW-1185">Reference proteome</keyword>
<keyword evidence="7" id="KW-0963">Cytoplasm</keyword>
<reference evidence="8 9" key="1">
    <citation type="submission" date="2020-05" db="EMBL/GenBank/DDBJ databases">
        <title>Mucilaginibacter mali sp. nov.</title>
        <authorList>
            <person name="Kim H.S."/>
            <person name="Lee K.C."/>
            <person name="Suh M.K."/>
            <person name="Kim J.-S."/>
            <person name="Han K.-I."/>
            <person name="Eom M.K."/>
            <person name="Shin Y.K."/>
            <person name="Lee J.-S."/>
        </authorList>
    </citation>
    <scope>NUCLEOTIDE SEQUENCE [LARGE SCALE GENOMIC DNA]</scope>
    <source>
        <strain evidence="8 9">G2-14</strain>
    </source>
</reference>
<feature type="binding site" evidence="7">
    <location>
        <position position="64"/>
    </location>
    <ligand>
        <name>substrate</name>
    </ligand>
</feature>
<evidence type="ECO:0000256" key="4">
    <source>
        <dbReference type="ARBA" id="ARBA00022777"/>
    </source>
</evidence>
<keyword evidence="3 7" id="KW-0547">Nucleotide-binding</keyword>
<dbReference type="Gene3D" id="3.40.50.300">
    <property type="entry name" value="P-loop containing nucleotide triphosphate hydrolases"/>
    <property type="match status" value="1"/>
</dbReference>
<dbReference type="GO" id="GO:0004765">
    <property type="term" value="F:shikimate kinase activity"/>
    <property type="evidence" value="ECO:0007669"/>
    <property type="project" value="UniProtKB-UniRule"/>
</dbReference>
<dbReference type="AlphaFoldDB" id="A0A7D4TPF4"/>
<name>A0A7D4TPF4_9SPHI</name>
<comment type="caution">
    <text evidence="7">Lacks conserved residue(s) required for the propagation of feature annotation.</text>
</comment>
<dbReference type="CDD" id="cd00464">
    <property type="entry name" value="SK"/>
    <property type="match status" value="1"/>
</dbReference>
<keyword evidence="2 7" id="KW-0808">Transferase</keyword>
<keyword evidence="4 7" id="KW-0418">Kinase</keyword>
<proteinExistence type="inferred from homology"/>
<dbReference type="GO" id="GO:0009423">
    <property type="term" value="P:chorismate biosynthetic process"/>
    <property type="evidence" value="ECO:0007669"/>
    <property type="project" value="UniProtKB-UniRule"/>
</dbReference>
<comment type="cofactor">
    <cofactor evidence="7">
        <name>Mg(2+)</name>
        <dbReference type="ChEBI" id="CHEBI:18420"/>
    </cofactor>
    <text evidence="7">Binds 1 Mg(2+) ion per subunit.</text>
</comment>
<dbReference type="PANTHER" id="PTHR21087">
    <property type="entry name" value="SHIKIMATE KINASE"/>
    <property type="match status" value="1"/>
</dbReference>